<organism evidence="1 2">
    <name type="scientific">Pseudomonas poae</name>
    <dbReference type="NCBI Taxonomy" id="200451"/>
    <lineage>
        <taxon>Bacteria</taxon>
        <taxon>Pseudomonadati</taxon>
        <taxon>Pseudomonadota</taxon>
        <taxon>Gammaproteobacteria</taxon>
        <taxon>Pseudomonadales</taxon>
        <taxon>Pseudomonadaceae</taxon>
        <taxon>Pseudomonas</taxon>
    </lineage>
</organism>
<proteinExistence type="predicted"/>
<keyword evidence="1" id="KW-0418">Kinase</keyword>
<sequence length="49" mass="5436">MEMIASKIGCRLALHNREQGSLRARLVFDISEPANRVLIEVARGEVKAS</sequence>
<accession>A0AAP2S0A3</accession>
<keyword evidence="1" id="KW-0808">Transferase</keyword>
<comment type="caution">
    <text evidence="1">The sequence shown here is derived from an EMBL/GenBank/DDBJ whole genome shotgun (WGS) entry which is preliminary data.</text>
</comment>
<dbReference type="Proteomes" id="UP000814126">
    <property type="component" value="Unassembled WGS sequence"/>
</dbReference>
<reference evidence="1" key="1">
    <citation type="submission" date="2019-11" db="EMBL/GenBank/DDBJ databases">
        <title>Epiphytic Pseudomonas syringae from cherry orchards.</title>
        <authorList>
            <person name="Hulin M.T."/>
        </authorList>
    </citation>
    <scope>NUCLEOTIDE SEQUENCE</scope>
    <source>
        <strain evidence="1">PA-2-1F</strain>
    </source>
</reference>
<dbReference type="AlphaFoldDB" id="A0AAP2S0A3"/>
<dbReference type="EMBL" id="WJZX01000010">
    <property type="protein sequence ID" value="MCF5654420.1"/>
    <property type="molecule type" value="Genomic_DNA"/>
</dbReference>
<name>A0AAP2S0A3_9PSED</name>
<gene>
    <name evidence="1" type="ORF">GIV46_05250</name>
</gene>
<protein>
    <submittedName>
        <fullName evidence="1">Histidine kinase</fullName>
    </submittedName>
</protein>
<evidence type="ECO:0000313" key="2">
    <source>
        <dbReference type="Proteomes" id="UP000814126"/>
    </source>
</evidence>
<evidence type="ECO:0000313" key="1">
    <source>
        <dbReference type="EMBL" id="MCF5654420.1"/>
    </source>
</evidence>
<dbReference type="GO" id="GO:0016301">
    <property type="term" value="F:kinase activity"/>
    <property type="evidence" value="ECO:0007669"/>
    <property type="project" value="UniProtKB-KW"/>
</dbReference>